<dbReference type="GO" id="GO:0045926">
    <property type="term" value="P:negative regulation of growth"/>
    <property type="evidence" value="ECO:0007669"/>
    <property type="project" value="UniProtKB-ARBA"/>
</dbReference>
<dbReference type="RefSeq" id="WP_179771585.1">
    <property type="nucleotide sequence ID" value="NZ_JACCFK010000001.1"/>
</dbReference>
<dbReference type="Proteomes" id="UP000549616">
    <property type="component" value="Unassembled WGS sequence"/>
</dbReference>
<feature type="binding site" evidence="6">
    <location>
        <position position="108"/>
    </location>
    <ligand>
        <name>Mg(2+)</name>
        <dbReference type="ChEBI" id="CHEBI:18420"/>
    </ligand>
</feature>
<feature type="binding site" evidence="6">
    <location>
        <position position="5"/>
    </location>
    <ligand>
        <name>Mg(2+)</name>
        <dbReference type="ChEBI" id="CHEBI:18420"/>
    </ligand>
</feature>
<keyword evidence="4 6" id="KW-0378">Hydrolase</keyword>
<dbReference type="EC" id="3.1.-.-" evidence="6"/>
<evidence type="ECO:0000256" key="6">
    <source>
        <dbReference type="HAMAP-Rule" id="MF_00265"/>
    </source>
</evidence>
<organism evidence="8 9">
    <name type="scientific">Amycolatopsis endophytica</name>
    <dbReference type="NCBI Taxonomy" id="860233"/>
    <lineage>
        <taxon>Bacteria</taxon>
        <taxon>Bacillati</taxon>
        <taxon>Actinomycetota</taxon>
        <taxon>Actinomycetes</taxon>
        <taxon>Pseudonocardiales</taxon>
        <taxon>Pseudonocardiaceae</taxon>
        <taxon>Amycolatopsis</taxon>
    </lineage>
</organism>
<dbReference type="NCBIfam" id="TIGR00028">
    <property type="entry name" value="Mtu_PIN_fam"/>
    <property type="match status" value="1"/>
</dbReference>
<feature type="domain" description="PIN" evidence="7">
    <location>
        <begin position="3"/>
        <end position="133"/>
    </location>
</feature>
<dbReference type="Pfam" id="PF01850">
    <property type="entry name" value="PIN"/>
    <property type="match status" value="1"/>
</dbReference>
<dbReference type="EMBL" id="JACCFK010000001">
    <property type="protein sequence ID" value="NYI87151.1"/>
    <property type="molecule type" value="Genomic_DNA"/>
</dbReference>
<dbReference type="HAMAP" id="MF_00265">
    <property type="entry name" value="VapC_Nob1"/>
    <property type="match status" value="1"/>
</dbReference>
<dbReference type="Gene3D" id="3.40.50.1010">
    <property type="entry name" value="5'-nuclease"/>
    <property type="match status" value="1"/>
</dbReference>
<evidence type="ECO:0000313" key="8">
    <source>
        <dbReference type="EMBL" id="NYI87151.1"/>
    </source>
</evidence>
<comment type="cofactor">
    <cofactor evidence="6">
        <name>Mg(2+)</name>
        <dbReference type="ChEBI" id="CHEBI:18420"/>
    </cofactor>
</comment>
<keyword evidence="1 6" id="KW-1277">Toxin-antitoxin system</keyword>
<accession>A0A853AX33</accession>
<gene>
    <name evidence="6" type="primary">vapC</name>
    <name evidence="8" type="ORF">HNR02_000474</name>
</gene>
<keyword evidence="2 6" id="KW-0540">Nuclease</keyword>
<evidence type="ECO:0000256" key="1">
    <source>
        <dbReference type="ARBA" id="ARBA00022649"/>
    </source>
</evidence>
<comment type="similarity">
    <text evidence="6">Belongs to the PINc/VapC protein family.</text>
</comment>
<dbReference type="InterPro" id="IPR006226">
    <property type="entry name" value="Mtu_PIN"/>
</dbReference>
<sequence length="150" mass="16455">MLLVDVNVLVQAFRADLPRHDEFRAWLESRLVGAEPVAISELVLSGVVRLVTNHRVFREPSSPEKAFGFCEAVRQAPAAIAARPGPRHWDIFAGLCRSVGARANLVPDAYHAALAIELGATWVSDDLDFAKFPGLRWARPLAEQVDTGSE</sequence>
<keyword evidence="3 6" id="KW-0479">Metal-binding</keyword>
<protein>
    <recommendedName>
        <fullName evidence="6">Ribonuclease VapC</fullName>
        <shortName evidence="6">RNase VapC</shortName>
        <ecNumber evidence="6">3.1.-.-</ecNumber>
    </recommendedName>
    <alternativeName>
        <fullName evidence="6">Toxin VapC</fullName>
    </alternativeName>
</protein>
<dbReference type="GO" id="GO:0000287">
    <property type="term" value="F:magnesium ion binding"/>
    <property type="evidence" value="ECO:0007669"/>
    <property type="project" value="UniProtKB-UniRule"/>
</dbReference>
<keyword evidence="9" id="KW-1185">Reference proteome</keyword>
<dbReference type="GO" id="GO:0090729">
    <property type="term" value="F:toxin activity"/>
    <property type="evidence" value="ECO:0007669"/>
    <property type="project" value="UniProtKB-KW"/>
</dbReference>
<evidence type="ECO:0000256" key="5">
    <source>
        <dbReference type="ARBA" id="ARBA00022842"/>
    </source>
</evidence>
<comment type="caution">
    <text evidence="8">The sequence shown here is derived from an EMBL/GenBank/DDBJ whole genome shotgun (WGS) entry which is preliminary data.</text>
</comment>
<dbReference type="InterPro" id="IPR022907">
    <property type="entry name" value="VapC_family"/>
</dbReference>
<dbReference type="InterPro" id="IPR029060">
    <property type="entry name" value="PIN-like_dom_sf"/>
</dbReference>
<dbReference type="InterPro" id="IPR002716">
    <property type="entry name" value="PIN_dom"/>
</dbReference>
<dbReference type="GO" id="GO:0016788">
    <property type="term" value="F:hydrolase activity, acting on ester bonds"/>
    <property type="evidence" value="ECO:0007669"/>
    <property type="project" value="InterPro"/>
</dbReference>
<comment type="function">
    <text evidence="6">Toxic component of a toxin-antitoxin (TA) system. An RNase.</text>
</comment>
<evidence type="ECO:0000313" key="9">
    <source>
        <dbReference type="Proteomes" id="UP000549616"/>
    </source>
</evidence>
<reference evidence="8 9" key="1">
    <citation type="submission" date="2020-07" db="EMBL/GenBank/DDBJ databases">
        <title>Sequencing the genomes of 1000 actinobacteria strains.</title>
        <authorList>
            <person name="Klenk H.-P."/>
        </authorList>
    </citation>
    <scope>NUCLEOTIDE SEQUENCE [LARGE SCALE GENOMIC DNA]</scope>
    <source>
        <strain evidence="8 9">DSM 104006</strain>
    </source>
</reference>
<keyword evidence="6" id="KW-0800">Toxin</keyword>
<dbReference type="SUPFAM" id="SSF88723">
    <property type="entry name" value="PIN domain-like"/>
    <property type="match status" value="1"/>
</dbReference>
<dbReference type="GO" id="GO:0004540">
    <property type="term" value="F:RNA nuclease activity"/>
    <property type="evidence" value="ECO:0007669"/>
    <property type="project" value="InterPro"/>
</dbReference>
<evidence type="ECO:0000259" key="7">
    <source>
        <dbReference type="Pfam" id="PF01850"/>
    </source>
</evidence>
<name>A0A853AX33_9PSEU</name>
<proteinExistence type="inferred from homology"/>
<keyword evidence="5 6" id="KW-0460">Magnesium</keyword>
<dbReference type="AlphaFoldDB" id="A0A853AX33"/>
<evidence type="ECO:0000256" key="4">
    <source>
        <dbReference type="ARBA" id="ARBA00022801"/>
    </source>
</evidence>
<evidence type="ECO:0000256" key="2">
    <source>
        <dbReference type="ARBA" id="ARBA00022722"/>
    </source>
</evidence>
<dbReference type="CDD" id="cd18678">
    <property type="entry name" value="PIN_MtVapC25_VapC33-like"/>
    <property type="match status" value="1"/>
</dbReference>
<evidence type="ECO:0000256" key="3">
    <source>
        <dbReference type="ARBA" id="ARBA00022723"/>
    </source>
</evidence>